<reference evidence="1" key="1">
    <citation type="journal article" date="2014" name="Int. J. Syst. Evol. Microbiol.">
        <title>Complete genome sequence of Corynebacterium casei LMG S-19264T (=DSM 44701T), isolated from a smear-ripened cheese.</title>
        <authorList>
            <consortium name="US DOE Joint Genome Institute (JGI-PGF)"/>
            <person name="Walter F."/>
            <person name="Albersmeier A."/>
            <person name="Kalinowski J."/>
            <person name="Ruckert C."/>
        </authorList>
    </citation>
    <scope>NUCLEOTIDE SEQUENCE</scope>
    <source>
        <strain evidence="1">CCM 8711</strain>
    </source>
</reference>
<organism evidence="1 2">
    <name type="scientific">Mucilaginibacter galii</name>
    <dbReference type="NCBI Taxonomy" id="2005073"/>
    <lineage>
        <taxon>Bacteria</taxon>
        <taxon>Pseudomonadati</taxon>
        <taxon>Bacteroidota</taxon>
        <taxon>Sphingobacteriia</taxon>
        <taxon>Sphingobacteriales</taxon>
        <taxon>Sphingobacteriaceae</taxon>
        <taxon>Mucilaginibacter</taxon>
    </lineage>
</organism>
<sequence>MKSFDELKPIADGYLQELIAKDKNQSEIEFPFDQDGVRYEAKYVLNKESGAWDPEFIKPFTTDVL</sequence>
<dbReference type="AlphaFoldDB" id="A0A917J9G0"/>
<protein>
    <submittedName>
        <fullName evidence="1">Uncharacterized protein</fullName>
    </submittedName>
</protein>
<name>A0A917J9G0_9SPHI</name>
<proteinExistence type="predicted"/>
<dbReference type="RefSeq" id="WP_188416553.1">
    <property type="nucleotide sequence ID" value="NZ_BMDO01000005.1"/>
</dbReference>
<dbReference type="Proteomes" id="UP000662074">
    <property type="component" value="Unassembled WGS sequence"/>
</dbReference>
<keyword evidence="2" id="KW-1185">Reference proteome</keyword>
<reference evidence="1" key="2">
    <citation type="submission" date="2020-09" db="EMBL/GenBank/DDBJ databases">
        <authorList>
            <person name="Sun Q."/>
            <person name="Sedlacek I."/>
        </authorList>
    </citation>
    <scope>NUCLEOTIDE SEQUENCE</scope>
    <source>
        <strain evidence="1">CCM 8711</strain>
    </source>
</reference>
<gene>
    <name evidence="1" type="ORF">GCM10011425_21530</name>
</gene>
<accession>A0A917J9G0</accession>
<comment type="caution">
    <text evidence="1">The sequence shown here is derived from an EMBL/GenBank/DDBJ whole genome shotgun (WGS) entry which is preliminary data.</text>
</comment>
<evidence type="ECO:0000313" key="1">
    <source>
        <dbReference type="EMBL" id="GGI50941.1"/>
    </source>
</evidence>
<dbReference type="EMBL" id="BMDO01000005">
    <property type="protein sequence ID" value="GGI50941.1"/>
    <property type="molecule type" value="Genomic_DNA"/>
</dbReference>
<evidence type="ECO:0000313" key="2">
    <source>
        <dbReference type="Proteomes" id="UP000662074"/>
    </source>
</evidence>